<dbReference type="InterPro" id="IPR008920">
    <property type="entry name" value="TF_FadR/GntR_C"/>
</dbReference>
<dbReference type="Pfam" id="PF07729">
    <property type="entry name" value="FCD"/>
    <property type="match status" value="1"/>
</dbReference>
<keyword evidence="6" id="KW-1185">Reference proteome</keyword>
<dbReference type="Pfam" id="PF00392">
    <property type="entry name" value="GntR"/>
    <property type="match status" value="1"/>
</dbReference>
<sequence length="221" mass="24009">MRAAITAGEWPVGQRIPTEPELMDQLSVGRNTVREAVRALAHAGLLEVRQGDGTFVTARSELAGAVRRLCGSELREVLEVRRALEVEGARLAAEKRTDAQLRALRSALHEREKAYDAGDWGAFVPLDAEFHRLVLDCSANPLLIQLYHELTDAVTASVASTVHDPWQRTDISHVGLVEAIAARDPDGAAREAGDFLDELLAYLDTPRSSPGQPSQGSANRS</sequence>
<dbReference type="InterPro" id="IPR036390">
    <property type="entry name" value="WH_DNA-bd_sf"/>
</dbReference>
<dbReference type="InterPro" id="IPR000524">
    <property type="entry name" value="Tscrpt_reg_HTH_GntR"/>
</dbReference>
<dbReference type="SUPFAM" id="SSF46785">
    <property type="entry name" value="Winged helix' DNA-binding domain"/>
    <property type="match status" value="1"/>
</dbReference>
<dbReference type="PRINTS" id="PR00035">
    <property type="entry name" value="HTHGNTR"/>
</dbReference>
<evidence type="ECO:0000313" key="6">
    <source>
        <dbReference type="Proteomes" id="UP000294911"/>
    </source>
</evidence>
<evidence type="ECO:0000256" key="1">
    <source>
        <dbReference type="ARBA" id="ARBA00023015"/>
    </source>
</evidence>
<dbReference type="Gene3D" id="1.20.120.530">
    <property type="entry name" value="GntR ligand-binding domain-like"/>
    <property type="match status" value="1"/>
</dbReference>
<name>A0A4R2R4A9_9PSEU</name>
<proteinExistence type="predicted"/>
<dbReference type="SMART" id="SM00345">
    <property type="entry name" value="HTH_GNTR"/>
    <property type="match status" value="1"/>
</dbReference>
<dbReference type="PANTHER" id="PTHR43537">
    <property type="entry name" value="TRANSCRIPTIONAL REGULATOR, GNTR FAMILY"/>
    <property type="match status" value="1"/>
</dbReference>
<reference evidence="5 6" key="1">
    <citation type="submission" date="2019-03" db="EMBL/GenBank/DDBJ databases">
        <title>Genomic Encyclopedia of Type Strains, Phase IV (KMG-IV): sequencing the most valuable type-strain genomes for metagenomic binning, comparative biology and taxonomic classification.</title>
        <authorList>
            <person name="Goeker M."/>
        </authorList>
    </citation>
    <scope>NUCLEOTIDE SEQUENCE [LARGE SCALE GENOMIC DNA]</scope>
    <source>
        <strain evidence="5 6">DSM 45765</strain>
    </source>
</reference>
<keyword evidence="1" id="KW-0805">Transcription regulation</keyword>
<feature type="domain" description="HTH gntR-type" evidence="4">
    <location>
        <begin position="1"/>
        <end position="59"/>
    </location>
</feature>
<keyword evidence="2" id="KW-0238">DNA-binding</keyword>
<dbReference type="InterPro" id="IPR036388">
    <property type="entry name" value="WH-like_DNA-bd_sf"/>
</dbReference>
<evidence type="ECO:0000256" key="2">
    <source>
        <dbReference type="ARBA" id="ARBA00023125"/>
    </source>
</evidence>
<dbReference type="CDD" id="cd07377">
    <property type="entry name" value="WHTH_GntR"/>
    <property type="match status" value="1"/>
</dbReference>
<organism evidence="5 6">
    <name type="scientific">Tamaricihabitans halophyticus</name>
    <dbReference type="NCBI Taxonomy" id="1262583"/>
    <lineage>
        <taxon>Bacteria</taxon>
        <taxon>Bacillati</taxon>
        <taxon>Actinomycetota</taxon>
        <taxon>Actinomycetes</taxon>
        <taxon>Pseudonocardiales</taxon>
        <taxon>Pseudonocardiaceae</taxon>
        <taxon>Tamaricihabitans</taxon>
    </lineage>
</organism>
<dbReference type="Proteomes" id="UP000294911">
    <property type="component" value="Unassembled WGS sequence"/>
</dbReference>
<evidence type="ECO:0000256" key="3">
    <source>
        <dbReference type="ARBA" id="ARBA00023163"/>
    </source>
</evidence>
<dbReference type="PROSITE" id="PS50949">
    <property type="entry name" value="HTH_GNTR"/>
    <property type="match status" value="1"/>
</dbReference>
<evidence type="ECO:0000259" key="4">
    <source>
        <dbReference type="PROSITE" id="PS50949"/>
    </source>
</evidence>
<dbReference type="SUPFAM" id="SSF48008">
    <property type="entry name" value="GntR ligand-binding domain-like"/>
    <property type="match status" value="1"/>
</dbReference>
<dbReference type="SMART" id="SM00895">
    <property type="entry name" value="FCD"/>
    <property type="match status" value="1"/>
</dbReference>
<evidence type="ECO:0000313" key="5">
    <source>
        <dbReference type="EMBL" id="TCP56589.1"/>
    </source>
</evidence>
<keyword evidence="3" id="KW-0804">Transcription</keyword>
<dbReference type="PANTHER" id="PTHR43537:SF47">
    <property type="entry name" value="REGULATORY PROTEIN GNTR HTH"/>
    <property type="match status" value="1"/>
</dbReference>
<dbReference type="GO" id="GO:0003677">
    <property type="term" value="F:DNA binding"/>
    <property type="evidence" value="ECO:0007669"/>
    <property type="project" value="UniProtKB-KW"/>
</dbReference>
<dbReference type="GO" id="GO:0003700">
    <property type="term" value="F:DNA-binding transcription factor activity"/>
    <property type="evidence" value="ECO:0007669"/>
    <property type="project" value="InterPro"/>
</dbReference>
<comment type="caution">
    <text evidence="5">The sequence shown here is derived from an EMBL/GenBank/DDBJ whole genome shotgun (WGS) entry which is preliminary data.</text>
</comment>
<protein>
    <submittedName>
        <fullName evidence="5">GntR family transcriptional regulator</fullName>
    </submittedName>
</protein>
<gene>
    <name evidence="5" type="ORF">EV191_101532</name>
</gene>
<accession>A0A4R2R4A9</accession>
<dbReference type="EMBL" id="SLXQ01000001">
    <property type="protein sequence ID" value="TCP56589.1"/>
    <property type="molecule type" value="Genomic_DNA"/>
</dbReference>
<dbReference type="AlphaFoldDB" id="A0A4R2R4A9"/>
<dbReference type="InterPro" id="IPR011711">
    <property type="entry name" value="GntR_C"/>
</dbReference>
<dbReference type="Gene3D" id="1.10.10.10">
    <property type="entry name" value="Winged helix-like DNA-binding domain superfamily/Winged helix DNA-binding domain"/>
    <property type="match status" value="1"/>
</dbReference>